<dbReference type="EMBL" id="HAEH01009723">
    <property type="protein sequence ID" value="SBR87891.1"/>
    <property type="molecule type" value="Transcribed_RNA"/>
</dbReference>
<reference evidence="3" key="2">
    <citation type="submission" date="2016-06" db="EMBL/GenBank/DDBJ databases">
        <title>The genome of a short-lived fish provides insights into sex chromosome evolution and the genetic control of aging.</title>
        <authorList>
            <person name="Reichwald K."/>
            <person name="Felder M."/>
            <person name="Petzold A."/>
            <person name="Koch P."/>
            <person name="Groth M."/>
            <person name="Platzer M."/>
        </authorList>
    </citation>
    <scope>NUCLEOTIDE SEQUENCE</scope>
    <source>
        <tissue evidence="3">Brain</tissue>
    </source>
</reference>
<feature type="region of interest" description="Disordered" evidence="2">
    <location>
        <begin position="1"/>
        <end position="20"/>
    </location>
</feature>
<accession>A0A1A8Q319</accession>
<evidence type="ECO:0000256" key="1">
    <source>
        <dbReference type="SAM" id="Coils"/>
    </source>
</evidence>
<sequence length="178" mass="19806">MGVKAVESHMQSEKHKAAAKTREQTNAISQFCTVSPVFPASESPNPAATASASDLRGIFGSTATLQAEVLWCLHSVTRHQSYGANEGITDREAQQRKSAEEAIEELRKKKQILLQVSNSLQRDADKLAEDAEGKSGTLMAQLITKSNTLRKRYREKMYELEQVETELKTKTEELRSIP</sequence>
<reference evidence="3" key="1">
    <citation type="submission" date="2016-05" db="EMBL/GenBank/DDBJ databases">
        <authorList>
            <person name="Lavstsen T."/>
            <person name="Jespersen J.S."/>
        </authorList>
    </citation>
    <scope>NUCLEOTIDE SEQUENCE</scope>
    <source>
        <tissue evidence="3">Brain</tissue>
    </source>
</reference>
<name>A0A1A8Q319_9TELE</name>
<keyword evidence="1" id="KW-0175">Coiled coil</keyword>
<dbReference type="AlphaFoldDB" id="A0A1A8Q319"/>
<organism evidence="3">
    <name type="scientific">Nothobranchius rachovii</name>
    <name type="common">bluefin notho</name>
    <dbReference type="NCBI Taxonomy" id="451742"/>
    <lineage>
        <taxon>Eukaryota</taxon>
        <taxon>Metazoa</taxon>
        <taxon>Chordata</taxon>
        <taxon>Craniata</taxon>
        <taxon>Vertebrata</taxon>
        <taxon>Euteleostomi</taxon>
        <taxon>Actinopterygii</taxon>
        <taxon>Neopterygii</taxon>
        <taxon>Teleostei</taxon>
        <taxon>Neoteleostei</taxon>
        <taxon>Acanthomorphata</taxon>
        <taxon>Ovalentaria</taxon>
        <taxon>Atherinomorphae</taxon>
        <taxon>Cyprinodontiformes</taxon>
        <taxon>Nothobranchiidae</taxon>
        <taxon>Nothobranchius</taxon>
    </lineage>
</organism>
<proteinExistence type="predicted"/>
<evidence type="ECO:0000256" key="2">
    <source>
        <dbReference type="SAM" id="MobiDB-lite"/>
    </source>
</evidence>
<evidence type="ECO:0000313" key="3">
    <source>
        <dbReference type="EMBL" id="SBR87891.1"/>
    </source>
</evidence>
<gene>
    <name evidence="3" type="primary">Nfu_g_1_025761</name>
</gene>
<feature type="coiled-coil region" evidence="1">
    <location>
        <begin position="89"/>
        <end position="123"/>
    </location>
</feature>
<protein>
    <submittedName>
        <fullName evidence="3">Uncharacterized protein</fullName>
    </submittedName>
</protein>